<gene>
    <name evidence="2" type="ORF">J1N35_040654</name>
</gene>
<sequence>WSFAQLTSLDLGSTSCLIQGVLIVMQGKSNCFLLHYVWIEWQRLTLSSTSSVIGLKLLPSYGVFVECIYVPVGFSILYSLLLTPSPIWQPFRLTIA</sequence>
<keyword evidence="1" id="KW-0812">Transmembrane</keyword>
<keyword evidence="3" id="KW-1185">Reference proteome</keyword>
<organism evidence="2 3">
    <name type="scientific">Gossypium stocksii</name>
    <dbReference type="NCBI Taxonomy" id="47602"/>
    <lineage>
        <taxon>Eukaryota</taxon>
        <taxon>Viridiplantae</taxon>
        <taxon>Streptophyta</taxon>
        <taxon>Embryophyta</taxon>
        <taxon>Tracheophyta</taxon>
        <taxon>Spermatophyta</taxon>
        <taxon>Magnoliopsida</taxon>
        <taxon>eudicotyledons</taxon>
        <taxon>Gunneridae</taxon>
        <taxon>Pentapetalae</taxon>
        <taxon>rosids</taxon>
        <taxon>malvids</taxon>
        <taxon>Malvales</taxon>
        <taxon>Malvaceae</taxon>
        <taxon>Malvoideae</taxon>
        <taxon>Gossypium</taxon>
    </lineage>
</organism>
<proteinExistence type="predicted"/>
<keyword evidence="1" id="KW-1133">Transmembrane helix</keyword>
<comment type="caution">
    <text evidence="2">The sequence shown here is derived from an EMBL/GenBank/DDBJ whole genome shotgun (WGS) entry which is preliminary data.</text>
</comment>
<dbReference type="EMBL" id="JAIQCV010000012">
    <property type="protein sequence ID" value="KAH1038911.1"/>
    <property type="molecule type" value="Genomic_DNA"/>
</dbReference>
<feature type="non-terminal residue" evidence="2">
    <location>
        <position position="1"/>
    </location>
</feature>
<name>A0A9D3UE95_9ROSI</name>
<dbReference type="AlphaFoldDB" id="A0A9D3UE95"/>
<accession>A0A9D3UE95</accession>
<protein>
    <submittedName>
        <fullName evidence="2">Uncharacterized protein</fullName>
    </submittedName>
</protein>
<evidence type="ECO:0000313" key="3">
    <source>
        <dbReference type="Proteomes" id="UP000828251"/>
    </source>
</evidence>
<evidence type="ECO:0000313" key="2">
    <source>
        <dbReference type="EMBL" id="KAH1038911.1"/>
    </source>
</evidence>
<dbReference type="Proteomes" id="UP000828251">
    <property type="component" value="Unassembled WGS sequence"/>
</dbReference>
<reference evidence="2 3" key="1">
    <citation type="journal article" date="2021" name="Plant Biotechnol. J.">
        <title>Multi-omics assisted identification of the key and species-specific regulatory components of drought-tolerant mechanisms in Gossypium stocksii.</title>
        <authorList>
            <person name="Yu D."/>
            <person name="Ke L."/>
            <person name="Zhang D."/>
            <person name="Wu Y."/>
            <person name="Sun Y."/>
            <person name="Mei J."/>
            <person name="Sun J."/>
            <person name="Sun Y."/>
        </authorList>
    </citation>
    <scope>NUCLEOTIDE SEQUENCE [LARGE SCALE GENOMIC DNA]</scope>
    <source>
        <strain evidence="3">cv. E1</strain>
        <tissue evidence="2">Leaf</tissue>
    </source>
</reference>
<keyword evidence="1" id="KW-0472">Membrane</keyword>
<evidence type="ECO:0000256" key="1">
    <source>
        <dbReference type="SAM" id="Phobius"/>
    </source>
</evidence>
<feature type="transmembrane region" description="Helical" evidence="1">
    <location>
        <begin position="61"/>
        <end position="82"/>
    </location>
</feature>